<dbReference type="Proteomes" id="UP000822688">
    <property type="component" value="Chromosome 6"/>
</dbReference>
<comment type="caution">
    <text evidence="1">The sequence shown here is derived from an EMBL/GenBank/DDBJ whole genome shotgun (WGS) entry which is preliminary data.</text>
</comment>
<evidence type="ECO:0000313" key="2">
    <source>
        <dbReference type="Proteomes" id="UP000822688"/>
    </source>
</evidence>
<dbReference type="EMBL" id="CM026427">
    <property type="protein sequence ID" value="KAG0570961.1"/>
    <property type="molecule type" value="Genomic_DNA"/>
</dbReference>
<organism evidence="1 2">
    <name type="scientific">Ceratodon purpureus</name>
    <name type="common">Fire moss</name>
    <name type="synonym">Dicranum purpureum</name>
    <dbReference type="NCBI Taxonomy" id="3225"/>
    <lineage>
        <taxon>Eukaryota</taxon>
        <taxon>Viridiplantae</taxon>
        <taxon>Streptophyta</taxon>
        <taxon>Embryophyta</taxon>
        <taxon>Bryophyta</taxon>
        <taxon>Bryophytina</taxon>
        <taxon>Bryopsida</taxon>
        <taxon>Dicranidae</taxon>
        <taxon>Pseudoditrichales</taxon>
        <taxon>Ditrichaceae</taxon>
        <taxon>Ceratodon</taxon>
    </lineage>
</organism>
<sequence>MHYRRNRPNLREERTTQQIILCTLNNCSIRTTNPAETEHYSQRNNLNAIKYSNRLA</sequence>
<dbReference type="AlphaFoldDB" id="A0A8T0HJI5"/>
<name>A0A8T0HJI5_CERPU</name>
<gene>
    <name evidence="1" type="ORF">KC19_6G201100</name>
</gene>
<proteinExistence type="predicted"/>
<reference evidence="1 2" key="1">
    <citation type="submission" date="2020-06" db="EMBL/GenBank/DDBJ databases">
        <title>WGS assembly of Ceratodon purpureus strain R40.</title>
        <authorList>
            <person name="Carey S.B."/>
            <person name="Jenkins J."/>
            <person name="Shu S."/>
            <person name="Lovell J.T."/>
            <person name="Sreedasyam A."/>
            <person name="Maumus F."/>
            <person name="Tiley G.P."/>
            <person name="Fernandez-Pozo N."/>
            <person name="Barry K."/>
            <person name="Chen C."/>
            <person name="Wang M."/>
            <person name="Lipzen A."/>
            <person name="Daum C."/>
            <person name="Saski C.A."/>
            <person name="Payton A.C."/>
            <person name="Mcbreen J.C."/>
            <person name="Conrad R.E."/>
            <person name="Kollar L.M."/>
            <person name="Olsson S."/>
            <person name="Huttunen S."/>
            <person name="Landis J.B."/>
            <person name="Wickett N.J."/>
            <person name="Johnson M.G."/>
            <person name="Rensing S.A."/>
            <person name="Grimwood J."/>
            <person name="Schmutz J."/>
            <person name="Mcdaniel S.F."/>
        </authorList>
    </citation>
    <scope>NUCLEOTIDE SEQUENCE [LARGE SCALE GENOMIC DNA]</scope>
    <source>
        <strain evidence="1 2">R40</strain>
    </source>
</reference>
<accession>A0A8T0HJI5</accession>
<keyword evidence="2" id="KW-1185">Reference proteome</keyword>
<evidence type="ECO:0000313" key="1">
    <source>
        <dbReference type="EMBL" id="KAG0570961.1"/>
    </source>
</evidence>
<protein>
    <submittedName>
        <fullName evidence="1">Uncharacterized protein</fullName>
    </submittedName>
</protein>